<dbReference type="RefSeq" id="WP_113944820.1">
    <property type="nucleotide sequence ID" value="NZ_JBHEEG010000001.1"/>
</dbReference>
<name>A0A366DY18_9HYPH</name>
<comment type="caution">
    <text evidence="1">The sequence shown here is derived from an EMBL/GenBank/DDBJ whole genome shotgun (WGS) entry which is preliminary data.</text>
</comment>
<evidence type="ECO:0000313" key="1">
    <source>
        <dbReference type="EMBL" id="RBO94972.1"/>
    </source>
</evidence>
<keyword evidence="2" id="KW-1185">Reference proteome</keyword>
<reference evidence="1 2" key="1">
    <citation type="submission" date="2018-06" db="EMBL/GenBank/DDBJ databases">
        <title>Genomic Encyclopedia of Type Strains, Phase IV (KMG-IV): sequencing the most valuable type-strain genomes for metagenomic binning, comparative biology and taxonomic classification.</title>
        <authorList>
            <person name="Goeker M."/>
        </authorList>
    </citation>
    <scope>NUCLEOTIDE SEQUENCE [LARGE SCALE GENOMIC DNA]</scope>
    <source>
        <strain evidence="1 2">DSM 25619</strain>
    </source>
</reference>
<dbReference type="EMBL" id="QNRH01000004">
    <property type="protein sequence ID" value="RBO94972.1"/>
    <property type="molecule type" value="Genomic_DNA"/>
</dbReference>
<evidence type="ECO:0000313" key="2">
    <source>
        <dbReference type="Proteomes" id="UP000252893"/>
    </source>
</evidence>
<organism evidence="1 2">
    <name type="scientific">Pseudochrobactrum asaccharolyticum</name>
    <dbReference type="NCBI Taxonomy" id="354351"/>
    <lineage>
        <taxon>Bacteria</taxon>
        <taxon>Pseudomonadati</taxon>
        <taxon>Pseudomonadota</taxon>
        <taxon>Alphaproteobacteria</taxon>
        <taxon>Hyphomicrobiales</taxon>
        <taxon>Brucellaceae</taxon>
        <taxon>Pseudochrobactrum</taxon>
    </lineage>
</organism>
<proteinExistence type="predicted"/>
<dbReference type="OrthoDB" id="9926480at2"/>
<dbReference type="AlphaFoldDB" id="A0A366DY18"/>
<gene>
    <name evidence="1" type="ORF">DFR47_104334</name>
</gene>
<sequence>MTSELTWFRRLRRVLSDMPDTVEVTVRATGMVCLHERGATDRYFEGKGDTDNVPEISAFRINNIRGEEASI</sequence>
<dbReference type="Proteomes" id="UP000252893">
    <property type="component" value="Unassembled WGS sequence"/>
</dbReference>
<accession>A0A366DY18</accession>
<protein>
    <submittedName>
        <fullName evidence="1">Uncharacterized protein</fullName>
    </submittedName>
</protein>